<evidence type="ECO:0000256" key="1">
    <source>
        <dbReference type="SAM" id="MobiDB-lite"/>
    </source>
</evidence>
<name>A0A5N5SQK2_9CRUS</name>
<evidence type="ECO:0000313" key="4">
    <source>
        <dbReference type="Proteomes" id="UP000326759"/>
    </source>
</evidence>
<reference evidence="3 4" key="1">
    <citation type="journal article" date="2019" name="PLoS Biol.">
        <title>Sex chromosomes control vertical transmission of feminizing Wolbachia symbionts in an isopod.</title>
        <authorList>
            <person name="Becking T."/>
            <person name="Chebbi M.A."/>
            <person name="Giraud I."/>
            <person name="Moumen B."/>
            <person name="Laverre T."/>
            <person name="Caubet Y."/>
            <person name="Peccoud J."/>
            <person name="Gilbert C."/>
            <person name="Cordaux R."/>
        </authorList>
    </citation>
    <scope>NUCLEOTIDE SEQUENCE [LARGE SCALE GENOMIC DNA]</scope>
    <source>
        <strain evidence="3">ANa2</strain>
        <tissue evidence="3">Whole body excluding digestive tract and cuticle</tissue>
    </source>
</reference>
<feature type="transmembrane region" description="Helical" evidence="2">
    <location>
        <begin position="56"/>
        <end position="80"/>
    </location>
</feature>
<gene>
    <name evidence="3" type="ORF">Anas_09575</name>
</gene>
<accession>A0A5N5SQK2</accession>
<dbReference type="EMBL" id="SEYY01021556">
    <property type="protein sequence ID" value="KAB7496267.1"/>
    <property type="molecule type" value="Genomic_DNA"/>
</dbReference>
<comment type="caution">
    <text evidence="3">The sequence shown here is derived from an EMBL/GenBank/DDBJ whole genome shotgun (WGS) entry which is preliminary data.</text>
</comment>
<protein>
    <submittedName>
        <fullName evidence="3">Uncharacterized protein</fullName>
    </submittedName>
</protein>
<keyword evidence="2" id="KW-1133">Transmembrane helix</keyword>
<feature type="region of interest" description="Disordered" evidence="1">
    <location>
        <begin position="120"/>
        <end position="165"/>
    </location>
</feature>
<dbReference type="Proteomes" id="UP000326759">
    <property type="component" value="Unassembled WGS sequence"/>
</dbReference>
<organism evidence="3 4">
    <name type="scientific">Armadillidium nasatum</name>
    <dbReference type="NCBI Taxonomy" id="96803"/>
    <lineage>
        <taxon>Eukaryota</taxon>
        <taxon>Metazoa</taxon>
        <taxon>Ecdysozoa</taxon>
        <taxon>Arthropoda</taxon>
        <taxon>Crustacea</taxon>
        <taxon>Multicrustacea</taxon>
        <taxon>Malacostraca</taxon>
        <taxon>Eumalacostraca</taxon>
        <taxon>Peracarida</taxon>
        <taxon>Isopoda</taxon>
        <taxon>Oniscidea</taxon>
        <taxon>Crinocheta</taxon>
        <taxon>Armadillidiidae</taxon>
        <taxon>Armadillidium</taxon>
    </lineage>
</organism>
<feature type="transmembrane region" description="Helical" evidence="2">
    <location>
        <begin position="6"/>
        <end position="26"/>
    </location>
</feature>
<evidence type="ECO:0000313" key="3">
    <source>
        <dbReference type="EMBL" id="KAB7496267.1"/>
    </source>
</evidence>
<keyword evidence="4" id="KW-1185">Reference proteome</keyword>
<dbReference type="AlphaFoldDB" id="A0A5N5SQK2"/>
<keyword evidence="2" id="KW-0812">Transmembrane</keyword>
<evidence type="ECO:0000256" key="2">
    <source>
        <dbReference type="SAM" id="Phobius"/>
    </source>
</evidence>
<feature type="non-terminal residue" evidence="3">
    <location>
        <position position="1"/>
    </location>
</feature>
<proteinExistence type="predicted"/>
<keyword evidence="2" id="KW-0472">Membrane</keyword>
<sequence>TTVQKIYSFVLHICYCLLGMIAASFLQVPYATKMALIIIVPLNAIAELNFDSSLTFSTLTVVLAICVFFNLSTIGAVRIYGWRKTNFQKSENAIWDSKSNIPSLQKLEFSSCEEYEGDDTSENRYEVKKKTPSSKYGDISFRTPSRQYNSSSEEDDEDTKEEFNLSYSSKSAKEIPYKSSPLPTIIEDKFKLFDQQINGRRETSVTESDYISNSLNIQSPASLSSVRRRLIPDLKTSPVISRVHSASLTEPISPFTKNSRESTPLRSLLSQSFTSKKTCIAICKSGLFCKNLAQSGSSFCHKHINGSSRESTPLR</sequence>